<reference evidence="4 5" key="1">
    <citation type="submission" date="2016-10" db="EMBL/GenBank/DDBJ databases">
        <authorList>
            <person name="de Groot N.N."/>
        </authorList>
    </citation>
    <scope>NUCLEOTIDE SEQUENCE [LARGE SCALE GENOMIC DNA]</scope>
    <source>
        <strain evidence="4 5">Vu-144</strain>
    </source>
</reference>
<dbReference type="SUPFAM" id="SSF52540">
    <property type="entry name" value="P-loop containing nucleoside triphosphate hydrolases"/>
    <property type="match status" value="1"/>
</dbReference>
<gene>
    <name evidence="4" type="ORF">SAMN05192529_11373</name>
</gene>
<dbReference type="InterPro" id="IPR027417">
    <property type="entry name" value="P-loop_NTPase"/>
</dbReference>
<dbReference type="PANTHER" id="PTHR39206">
    <property type="entry name" value="SLL8004 PROTEIN"/>
    <property type="match status" value="1"/>
</dbReference>
<dbReference type="GO" id="GO:0005524">
    <property type="term" value="F:ATP binding"/>
    <property type="evidence" value="ECO:0007669"/>
    <property type="project" value="UniProtKB-KW"/>
</dbReference>
<name>A0A1H4A5D5_9BACT</name>
<evidence type="ECO:0000256" key="1">
    <source>
        <dbReference type="ARBA" id="ARBA00022741"/>
    </source>
</evidence>
<accession>A0A1H4A5D5</accession>
<evidence type="ECO:0000313" key="4">
    <source>
        <dbReference type="EMBL" id="SEA31199.1"/>
    </source>
</evidence>
<keyword evidence="5" id="KW-1185">Reference proteome</keyword>
<keyword evidence="2" id="KW-0067">ATP-binding</keyword>
<feature type="domain" description="Zeta toxin" evidence="3">
    <location>
        <begin position="2"/>
        <end position="157"/>
    </location>
</feature>
<dbReference type="GO" id="GO:0016301">
    <property type="term" value="F:kinase activity"/>
    <property type="evidence" value="ECO:0007669"/>
    <property type="project" value="InterPro"/>
</dbReference>
<dbReference type="Pfam" id="PF06414">
    <property type="entry name" value="Zeta_toxin"/>
    <property type="match status" value="1"/>
</dbReference>
<dbReference type="Proteomes" id="UP000199041">
    <property type="component" value="Unassembled WGS sequence"/>
</dbReference>
<dbReference type="OrthoDB" id="9791543at2"/>
<evidence type="ECO:0000256" key="2">
    <source>
        <dbReference type="ARBA" id="ARBA00022840"/>
    </source>
</evidence>
<dbReference type="STRING" id="551991.SAMN05192529_11373"/>
<proteinExistence type="predicted"/>
<protein>
    <submittedName>
        <fullName evidence="4">Predicted ABC-type ATPase</fullName>
    </submittedName>
</protein>
<evidence type="ECO:0000313" key="5">
    <source>
        <dbReference type="Proteomes" id="UP000199041"/>
    </source>
</evidence>
<sequence>MKPNLYVIAGPNGAGKSLFSATLVDTDFEVFDGDKYISRLQHQFPEIGSDVLNNRVNEIDFQEAKENAIHAQGNFAFETNFSSENPTFSVRQFKAAGYNVHLVFMGVDTLEECIQRVDIRVRSGGHKVTEGSIEYNFKHGYKNLYAYYAVFDTVTLYENSIAARDAQTVPQKLLFLKKTTVKVYHKELPSWAQKFLQVILPKSKKIS</sequence>
<keyword evidence="1" id="KW-0547">Nucleotide-binding</keyword>
<evidence type="ECO:0000259" key="3">
    <source>
        <dbReference type="Pfam" id="PF06414"/>
    </source>
</evidence>
<dbReference type="PANTHER" id="PTHR39206:SF1">
    <property type="entry name" value="SLL8004 PROTEIN"/>
    <property type="match status" value="1"/>
</dbReference>
<dbReference type="AlphaFoldDB" id="A0A1H4A5D5"/>
<dbReference type="RefSeq" id="WP_091398666.1">
    <property type="nucleotide sequence ID" value="NZ_FNQY01000013.1"/>
</dbReference>
<dbReference type="InterPro" id="IPR010488">
    <property type="entry name" value="Zeta_toxin_domain"/>
</dbReference>
<dbReference type="EMBL" id="FNQY01000013">
    <property type="protein sequence ID" value="SEA31199.1"/>
    <property type="molecule type" value="Genomic_DNA"/>
</dbReference>
<organism evidence="4 5">
    <name type="scientific">Arachidicoccus rhizosphaerae</name>
    <dbReference type="NCBI Taxonomy" id="551991"/>
    <lineage>
        <taxon>Bacteria</taxon>
        <taxon>Pseudomonadati</taxon>
        <taxon>Bacteroidota</taxon>
        <taxon>Chitinophagia</taxon>
        <taxon>Chitinophagales</taxon>
        <taxon>Chitinophagaceae</taxon>
        <taxon>Arachidicoccus</taxon>
    </lineage>
</organism>
<dbReference type="Gene3D" id="3.40.50.300">
    <property type="entry name" value="P-loop containing nucleotide triphosphate hydrolases"/>
    <property type="match status" value="1"/>
</dbReference>